<organism evidence="1 2">
    <name type="scientific">Dipteronia sinensis</name>
    <dbReference type="NCBI Taxonomy" id="43782"/>
    <lineage>
        <taxon>Eukaryota</taxon>
        <taxon>Viridiplantae</taxon>
        <taxon>Streptophyta</taxon>
        <taxon>Embryophyta</taxon>
        <taxon>Tracheophyta</taxon>
        <taxon>Spermatophyta</taxon>
        <taxon>Magnoliopsida</taxon>
        <taxon>eudicotyledons</taxon>
        <taxon>Gunneridae</taxon>
        <taxon>Pentapetalae</taxon>
        <taxon>rosids</taxon>
        <taxon>malvids</taxon>
        <taxon>Sapindales</taxon>
        <taxon>Sapindaceae</taxon>
        <taxon>Hippocastanoideae</taxon>
        <taxon>Acereae</taxon>
        <taxon>Dipteronia</taxon>
    </lineage>
</organism>
<evidence type="ECO:0000313" key="2">
    <source>
        <dbReference type="Proteomes" id="UP001281410"/>
    </source>
</evidence>
<dbReference type="Proteomes" id="UP001281410">
    <property type="component" value="Unassembled WGS sequence"/>
</dbReference>
<dbReference type="AlphaFoldDB" id="A0AAE0AGY8"/>
<reference evidence="1" key="1">
    <citation type="journal article" date="2023" name="Plant J.">
        <title>Genome sequences and population genomics provide insights into the demographic history, inbreeding, and mutation load of two 'living fossil' tree species of Dipteronia.</title>
        <authorList>
            <person name="Feng Y."/>
            <person name="Comes H.P."/>
            <person name="Chen J."/>
            <person name="Zhu S."/>
            <person name="Lu R."/>
            <person name="Zhang X."/>
            <person name="Li P."/>
            <person name="Qiu J."/>
            <person name="Olsen K.M."/>
            <person name="Qiu Y."/>
        </authorList>
    </citation>
    <scope>NUCLEOTIDE SEQUENCE</scope>
    <source>
        <strain evidence="1">NBL</strain>
    </source>
</reference>
<protein>
    <submittedName>
        <fullName evidence="1">Uncharacterized protein</fullName>
    </submittedName>
</protein>
<gene>
    <name evidence="1" type="ORF">Dsin_011623</name>
</gene>
<comment type="caution">
    <text evidence="1">The sequence shown here is derived from an EMBL/GenBank/DDBJ whole genome shotgun (WGS) entry which is preliminary data.</text>
</comment>
<evidence type="ECO:0000313" key="1">
    <source>
        <dbReference type="EMBL" id="KAK3217653.1"/>
    </source>
</evidence>
<name>A0AAE0AGY8_9ROSI</name>
<proteinExistence type="predicted"/>
<dbReference type="EMBL" id="JANJYJ010000004">
    <property type="protein sequence ID" value="KAK3217653.1"/>
    <property type="molecule type" value="Genomic_DNA"/>
</dbReference>
<keyword evidence="2" id="KW-1185">Reference proteome</keyword>
<sequence>MVAMVEQGMSEFDEVYNPDDIENAQPIFCETRDSSVMPNSFEVLMDRILKPIASSLKQKSVLGELEEGPLNLEQPMNLYAKVDLNRQWVDLEHHYKSDSVGSLCHPIFVKPLAYCLVDKDLLFVCGFMQKGSLDNQLSKSKNQTNLITQK</sequence>
<accession>A0AAE0AGY8</accession>